<proteinExistence type="predicted"/>
<feature type="transmembrane region" description="Helical" evidence="1">
    <location>
        <begin position="12"/>
        <end position="31"/>
    </location>
</feature>
<name>A0A3B1BPQ7_9ZZZZ</name>
<dbReference type="EMBL" id="UOGB01000060">
    <property type="protein sequence ID" value="VAX16541.1"/>
    <property type="molecule type" value="Genomic_DNA"/>
</dbReference>
<keyword evidence="1" id="KW-0812">Transmembrane</keyword>
<reference evidence="2" key="1">
    <citation type="submission" date="2018-06" db="EMBL/GenBank/DDBJ databases">
        <authorList>
            <person name="Zhirakovskaya E."/>
        </authorList>
    </citation>
    <scope>NUCLEOTIDE SEQUENCE</scope>
</reference>
<sequence>MEAYRSIFKKQWAPLTAGILIGFINTLMFAFDSPWAVFTGLRNWGLHLLEFLGAGDVAQRSPLE</sequence>
<gene>
    <name evidence="2" type="ORF">MNBD_NITROSPINAE03-520</name>
</gene>
<dbReference type="AlphaFoldDB" id="A0A3B1BPQ7"/>
<feature type="non-terminal residue" evidence="2">
    <location>
        <position position="64"/>
    </location>
</feature>
<evidence type="ECO:0000313" key="2">
    <source>
        <dbReference type="EMBL" id="VAX16541.1"/>
    </source>
</evidence>
<organism evidence="2">
    <name type="scientific">hydrothermal vent metagenome</name>
    <dbReference type="NCBI Taxonomy" id="652676"/>
    <lineage>
        <taxon>unclassified sequences</taxon>
        <taxon>metagenomes</taxon>
        <taxon>ecological metagenomes</taxon>
    </lineage>
</organism>
<keyword evidence="1" id="KW-1133">Transmembrane helix</keyword>
<keyword evidence="1" id="KW-0472">Membrane</keyword>
<evidence type="ECO:0000256" key="1">
    <source>
        <dbReference type="SAM" id="Phobius"/>
    </source>
</evidence>
<accession>A0A3B1BPQ7</accession>
<protein>
    <submittedName>
        <fullName evidence="2">Uncharacterized protein</fullName>
    </submittedName>
</protein>